<dbReference type="PRINTS" id="PR00100">
    <property type="entry name" value="AOTCASE"/>
</dbReference>
<dbReference type="InterPro" id="IPR036901">
    <property type="entry name" value="Asp/Orn_carbamoylTrfase_sf"/>
</dbReference>
<dbReference type="Pfam" id="PF00185">
    <property type="entry name" value="OTCace"/>
    <property type="match status" value="1"/>
</dbReference>
<dbReference type="Pfam" id="PF02729">
    <property type="entry name" value="OTCace_N"/>
    <property type="match status" value="1"/>
</dbReference>
<dbReference type="GO" id="GO:0016597">
    <property type="term" value="F:amino acid binding"/>
    <property type="evidence" value="ECO:0007669"/>
    <property type="project" value="InterPro"/>
</dbReference>
<dbReference type="InterPro" id="IPR006132">
    <property type="entry name" value="Asp/Orn_carbamoyltranf_P-bd"/>
</dbReference>
<dbReference type="InterPro" id="IPR002292">
    <property type="entry name" value="Orn/put_carbamltrans"/>
</dbReference>
<dbReference type="PANTHER" id="PTHR45753:SF3">
    <property type="entry name" value="ORNITHINE TRANSCARBAMYLASE, MITOCHONDRIAL"/>
    <property type="match status" value="1"/>
</dbReference>
<accession>A0AAU7DU02</accession>
<evidence type="ECO:0000256" key="1">
    <source>
        <dbReference type="ARBA" id="ARBA00022679"/>
    </source>
</evidence>
<feature type="domain" description="Aspartate/ornithine carbamoyltransferase Asp/Orn-binding" evidence="3">
    <location>
        <begin position="140"/>
        <end position="268"/>
    </location>
</feature>
<dbReference type="SUPFAM" id="SSF53671">
    <property type="entry name" value="Aspartate/ornithine carbamoyltransferase"/>
    <property type="match status" value="1"/>
</dbReference>
<dbReference type="Gene3D" id="3.40.50.1370">
    <property type="entry name" value="Aspartate/ornithine carbamoyltransferase"/>
    <property type="match status" value="2"/>
</dbReference>
<sequence>MRHLIRLTDFTAADIAEVFALAHRYGRGTGPQIPGAAVMFFPDSSLRTRTTFELGAAQLGLQPVTFPPQTLDKPEALADVAGYLAQWANVVIARHPNIAVLEELAQANALPVINAMTDVNHPCEVLSDLFTLGRDRDLTQLKYVFVGADGNIARAWWEAAQVFNLDIVQCCPKELAIPGLAWTDDLLQAVAEADVILTDGPGKHAAVLAPFQVTAEVLAHAPARVKLVPCPPFIRGREVSGDAIEHPAFVGYEFKRSLLPVQQAVMAFVLGAS</sequence>
<dbReference type="InterPro" id="IPR006130">
    <property type="entry name" value="Asp/Orn_carbamoylTrfase"/>
</dbReference>
<reference evidence="5" key="1">
    <citation type="submission" date="2024-02" db="EMBL/GenBank/DDBJ databases">
        <title>Tomenella chthoni gen. nov. sp. nov., a member of the family Jonesiaceae isolated from bat guano.</title>
        <authorList>
            <person name="Miller S.L."/>
            <person name="King J."/>
            <person name="Sankaranarayanan K."/>
            <person name="Lawson P.A."/>
        </authorList>
    </citation>
    <scope>NUCLEOTIDE SEQUENCE</scope>
    <source>
        <strain evidence="5">BS-20</strain>
    </source>
</reference>
<proteinExistence type="inferred from homology"/>
<organism evidence="5">
    <name type="scientific">Jonesiaceae bacterium BS-20</name>
    <dbReference type="NCBI Taxonomy" id="3120821"/>
    <lineage>
        <taxon>Bacteria</taxon>
        <taxon>Bacillati</taxon>
        <taxon>Actinomycetota</taxon>
        <taxon>Actinomycetes</taxon>
        <taxon>Micrococcales</taxon>
        <taxon>Jonesiaceae</taxon>
    </lineage>
</organism>
<comment type="similarity">
    <text evidence="2">Belongs to the aspartate/ornithine carbamoyltransferase superfamily.</text>
</comment>
<evidence type="ECO:0000259" key="3">
    <source>
        <dbReference type="Pfam" id="PF00185"/>
    </source>
</evidence>
<name>A0AAU7DU02_9MICO</name>
<feature type="domain" description="Aspartate/ornithine carbamoyltransferase carbamoyl-P binding" evidence="4">
    <location>
        <begin position="2"/>
        <end position="132"/>
    </location>
</feature>
<evidence type="ECO:0000256" key="2">
    <source>
        <dbReference type="RuleBase" id="RU003634"/>
    </source>
</evidence>
<dbReference type="InterPro" id="IPR006131">
    <property type="entry name" value="Asp_carbamoyltransf_Asp/Orn-bd"/>
</dbReference>
<dbReference type="PRINTS" id="PR00102">
    <property type="entry name" value="OTCASE"/>
</dbReference>
<evidence type="ECO:0000313" key="5">
    <source>
        <dbReference type="EMBL" id="XBH20236.1"/>
    </source>
</evidence>
<dbReference type="EMBL" id="CP146203">
    <property type="protein sequence ID" value="XBH20236.1"/>
    <property type="molecule type" value="Genomic_DNA"/>
</dbReference>
<protein>
    <submittedName>
        <fullName evidence="5">Ornithine carbamoyltransferase</fullName>
    </submittedName>
</protein>
<dbReference type="AlphaFoldDB" id="A0AAU7DU02"/>
<keyword evidence="1 2" id="KW-0808">Transferase</keyword>
<evidence type="ECO:0000259" key="4">
    <source>
        <dbReference type="Pfam" id="PF02729"/>
    </source>
</evidence>
<dbReference type="GO" id="GO:0019240">
    <property type="term" value="P:citrulline biosynthetic process"/>
    <property type="evidence" value="ECO:0007669"/>
    <property type="project" value="TreeGrafter"/>
</dbReference>
<gene>
    <name evidence="5" type="ORF">V5R04_08195</name>
</gene>
<dbReference type="GO" id="GO:0004585">
    <property type="term" value="F:ornithine carbamoyltransferase activity"/>
    <property type="evidence" value="ECO:0007669"/>
    <property type="project" value="TreeGrafter"/>
</dbReference>
<dbReference type="GO" id="GO:0042450">
    <property type="term" value="P:L-arginine biosynthetic process via ornithine"/>
    <property type="evidence" value="ECO:0007669"/>
    <property type="project" value="TreeGrafter"/>
</dbReference>
<dbReference type="PANTHER" id="PTHR45753">
    <property type="entry name" value="ORNITHINE CARBAMOYLTRANSFERASE, MITOCHONDRIAL"/>
    <property type="match status" value="1"/>
</dbReference>